<name>Q6ADW7_LEIXX</name>
<proteinExistence type="predicted"/>
<dbReference type="HOGENOM" id="CLU_2508658_0_0_11"/>
<evidence type="ECO:0000313" key="2">
    <source>
        <dbReference type="Proteomes" id="UP000001306"/>
    </source>
</evidence>
<dbReference type="Gene3D" id="3.10.450.50">
    <property type="match status" value="1"/>
</dbReference>
<sequence length="85" mass="9291">MISSLGITLHGTAEISAHIARVHNDMIVAKRLTFSYDQQHEADDALLLRWSMTGPSGDVAGRGVDIVFRNPTGQVETAYMFMGVN</sequence>
<gene>
    <name evidence="1" type="ordered locus">Lxx16480</name>
</gene>
<dbReference type="STRING" id="281090.Lxx16480"/>
<organism evidence="1 2">
    <name type="scientific">Leifsonia xyli subsp. xyli (strain CTCB07)</name>
    <dbReference type="NCBI Taxonomy" id="281090"/>
    <lineage>
        <taxon>Bacteria</taxon>
        <taxon>Bacillati</taxon>
        <taxon>Actinomycetota</taxon>
        <taxon>Actinomycetes</taxon>
        <taxon>Micrococcales</taxon>
        <taxon>Microbacteriaceae</taxon>
        <taxon>Leifsonia</taxon>
    </lineage>
</organism>
<evidence type="ECO:0008006" key="3">
    <source>
        <dbReference type="Google" id="ProtNLM"/>
    </source>
</evidence>
<dbReference type="RefSeq" id="WP_011186418.1">
    <property type="nucleotide sequence ID" value="NC_006087.1"/>
</dbReference>
<accession>Q6ADW7</accession>
<dbReference type="AlphaFoldDB" id="Q6ADW7"/>
<reference evidence="1 2" key="1">
    <citation type="journal article" date="2004" name="Mol. Plant Microbe Interact.">
        <title>The genome sequence of the Gram-positive sugarcane pathogen Leifsonia xyli subsp. xyli.</title>
        <authorList>
            <person name="Monteiro-Vitorello C.B."/>
            <person name="Camargo L.E.A."/>
            <person name="Van Sluys M.A."/>
            <person name="Kitajima J.P."/>
            <person name="Truffi D."/>
            <person name="do Amaral A.M."/>
            <person name="Harakava R."/>
            <person name="de Oliveira J.C.F."/>
            <person name="Wood D."/>
            <person name="de Oliveira M.C."/>
            <person name="Miyaki C.Y."/>
            <person name="Takita M.A."/>
            <person name="da Silva A.C.R."/>
            <person name="Furlan L.R."/>
            <person name="Carraro D.M."/>
            <person name="Camarotte G."/>
            <person name="Almeida N.F. Jr."/>
            <person name="Carrer H."/>
            <person name="Coutinho L.L."/>
            <person name="El-Dorry H.A."/>
            <person name="Ferro M.I.T."/>
            <person name="Gagliardi P.R."/>
            <person name="Giglioti E."/>
            <person name="Goldman M.H.S."/>
            <person name="Goldman G.H."/>
            <person name="Kimura E.T."/>
            <person name="Ferro E.S."/>
            <person name="Kuramae E.E."/>
            <person name="Lemos E.G.M."/>
            <person name="Lemos M.V.F."/>
            <person name="Mauro S.M.Z."/>
            <person name="Machado M.A."/>
            <person name="Marino C.L."/>
            <person name="Menck C.F."/>
            <person name="Nunes L.R."/>
            <person name="Oliveira R.C."/>
            <person name="Pereira G.G."/>
            <person name="Siqueira W."/>
            <person name="de Souza A.A."/>
            <person name="Tsai S.M."/>
            <person name="Zanca A.S."/>
            <person name="Simpson A.J.G."/>
            <person name="Brumbley S.M."/>
            <person name="Setubal J.C."/>
        </authorList>
    </citation>
    <scope>NUCLEOTIDE SEQUENCE [LARGE SCALE GENOMIC DNA]</scope>
    <source>
        <strain evidence="1 2">CTCB07</strain>
    </source>
</reference>
<protein>
    <recommendedName>
        <fullName evidence="3">SnoaL-like domain-containing protein</fullName>
    </recommendedName>
</protein>
<keyword evidence="2" id="KW-1185">Reference proteome</keyword>
<dbReference type="KEGG" id="lxx:Lxx16480"/>
<evidence type="ECO:0000313" key="1">
    <source>
        <dbReference type="EMBL" id="AAT89429.1"/>
    </source>
</evidence>
<dbReference type="eggNOG" id="COG3631">
    <property type="taxonomic scope" value="Bacteria"/>
</dbReference>
<dbReference type="EMBL" id="AE016822">
    <property type="protein sequence ID" value="AAT89429.1"/>
    <property type="molecule type" value="Genomic_DNA"/>
</dbReference>
<dbReference type="Proteomes" id="UP000001306">
    <property type="component" value="Chromosome"/>
</dbReference>